<dbReference type="EMBL" id="CAJVRL010000120">
    <property type="protein sequence ID" value="CAG8961930.1"/>
    <property type="molecule type" value="Genomic_DNA"/>
</dbReference>
<reference evidence="2" key="1">
    <citation type="submission" date="2021-07" db="EMBL/GenBank/DDBJ databases">
        <authorList>
            <person name="Durling M."/>
        </authorList>
    </citation>
    <scope>NUCLEOTIDE SEQUENCE</scope>
</reference>
<evidence type="ECO:0000313" key="2">
    <source>
        <dbReference type="EMBL" id="CAG8961930.1"/>
    </source>
</evidence>
<dbReference type="Proteomes" id="UP000696280">
    <property type="component" value="Unassembled WGS sequence"/>
</dbReference>
<keyword evidence="3" id="KW-1185">Reference proteome</keyword>
<feature type="region of interest" description="Disordered" evidence="1">
    <location>
        <begin position="161"/>
        <end position="226"/>
    </location>
</feature>
<comment type="caution">
    <text evidence="2">The sequence shown here is derived from an EMBL/GenBank/DDBJ whole genome shotgun (WGS) entry which is preliminary data.</text>
</comment>
<organism evidence="2 3">
    <name type="scientific">Hymenoscyphus fraxineus</name>
    <dbReference type="NCBI Taxonomy" id="746836"/>
    <lineage>
        <taxon>Eukaryota</taxon>
        <taxon>Fungi</taxon>
        <taxon>Dikarya</taxon>
        <taxon>Ascomycota</taxon>
        <taxon>Pezizomycotina</taxon>
        <taxon>Leotiomycetes</taxon>
        <taxon>Helotiales</taxon>
        <taxon>Helotiaceae</taxon>
        <taxon>Hymenoscyphus</taxon>
    </lineage>
</organism>
<evidence type="ECO:0000313" key="3">
    <source>
        <dbReference type="Proteomes" id="UP000696280"/>
    </source>
</evidence>
<feature type="region of interest" description="Disordered" evidence="1">
    <location>
        <begin position="323"/>
        <end position="342"/>
    </location>
</feature>
<feature type="compositionally biased region" description="Acidic residues" evidence="1">
    <location>
        <begin position="167"/>
        <end position="205"/>
    </location>
</feature>
<sequence length="649" mass="74526">MPSTFTSLPHEILQMILREYLSIENNWAWKQYHKDTKKSDHTSGLAWHVPSEIFTVNKQLSTEALEAFHKENTLVHLSTNDCDFINRYVGKVIPLLVIGEREEEPYVVGREDPSLPSTALHIYLEHGEKEDGEVLDDEDEEEDYSLEAYGITQDMVDEYYFGVGTTGDDESTDEESTDEESTDEESTDEESTDEESTDEEEDVEEGGVKQVRTRKPQACTNDEDRHKHRHNVLFSARYLQRFVQLVNAVYSSSSENSAHGAPAICGITFDFKASGNQYAQDIGLAKKMAEGLYGLRYGCINEQYRQPKFYPLEIRMDGLDSDTEQRLQEASNLPPWNPNQSREEAQRLKLQGDLLQKQNRHIDARSTYIIAGLMMSAWGFDRLRGKNEHRHFGKSGGNASKGTTTLAGIWLGASRSLKVLGQGTNGTCLHKSQLIHPSRDPYKDTYLDKKEYLDKEGNLDEERYLRAKYCEEKCALEAKDSEETVERRLLKKVFKGTCKPSLDQVCHSCKKQLWWSYNRACAAKTIIRRIHVPTGFAQNPVRFFAEVAHPQYRKAEEAYMDYCRERIEHGEVNEAKEMLKFVLGSWKLAESMQLQEMLADIVSRFPDLRTRRRAKRAERKEVQNLEPKQTDVTMGAMPEDAFPVELFEV</sequence>
<dbReference type="OrthoDB" id="10313225at2759"/>
<gene>
    <name evidence="2" type="ORF">HYFRA_00014088</name>
</gene>
<protein>
    <submittedName>
        <fullName evidence="2">Uncharacterized protein</fullName>
    </submittedName>
</protein>
<evidence type="ECO:0000256" key="1">
    <source>
        <dbReference type="SAM" id="MobiDB-lite"/>
    </source>
</evidence>
<dbReference type="AlphaFoldDB" id="A0A9N9L7N8"/>
<accession>A0A9N9L7N8</accession>
<proteinExistence type="predicted"/>
<name>A0A9N9L7N8_9HELO</name>